<dbReference type="Proteomes" id="UP001180737">
    <property type="component" value="Unassembled WGS sequence"/>
</dbReference>
<protein>
    <recommendedName>
        <fullName evidence="3">Pectate lyase superfamily protein domain-containing protein</fullName>
    </recommendedName>
</protein>
<evidence type="ECO:0008006" key="3">
    <source>
        <dbReference type="Google" id="ProtNLM"/>
    </source>
</evidence>
<dbReference type="EMBL" id="JAVRFJ010000007">
    <property type="protein sequence ID" value="MDT0567927.1"/>
    <property type="molecule type" value="Genomic_DNA"/>
</dbReference>
<gene>
    <name evidence="1" type="ORF">RM704_10665</name>
</gene>
<evidence type="ECO:0000313" key="2">
    <source>
        <dbReference type="Proteomes" id="UP001180737"/>
    </source>
</evidence>
<keyword evidence="2" id="KW-1185">Reference proteome</keyword>
<sequence>MARSTFGASAADFVVQPTDGLWGVGSGATVTLWDSDDGGTQYTDLLDANSQPITQVVADGFGFIGEFQGPDGVTGMWAETGGTSRVWMGARNGGAGGGGGGSGYTSLTRIVASATAPADVRAAAQYVCDGVADNVQIQQALADARDNGGGVVQLTVGNYALAAPLTIEGTDDVDVEIGVALLGQGARATMLTAGAGLTSAIHLTRVVRVQLCDLGITVGGATHGISSATTNGVTSGHRSFWNSSFKNLQINGPWDGSHTGYALHLGSPFRSVFENIEVGGCGNGWRMFSEHADFNPGDCVINRSFVDIVGNNRVAYHVESPAGTMNQNNWSMAEAHASGTGCTGILVNGSSQRFWGTNLEQFDTLVQVSSGESNVFDLNYVTCRDGGSTNKAFVCGTGAYNNRFSAMFLNVAAGDDLVAVEDASTVSAAPNIFERIRIEANAGSNTTYSAVASTILRNIVAFLDGGTVQAGLLRHPALGQPDPVLKSTDTSRANTISPAADPHLTRPVAANAIYDVEVIAVWTNGGGGFRAGWSVPASASMAWTDNDGVGVATAAGTVTFASGTGTTFKGKLVTGATAGNVTFLWAQNTSNASDTILRVGSALTLTRVA</sequence>
<organism evidence="1 2">
    <name type="scientific">Streptomyces gottesmaniae</name>
    <dbReference type="NCBI Taxonomy" id="3075518"/>
    <lineage>
        <taxon>Bacteria</taxon>
        <taxon>Bacillati</taxon>
        <taxon>Actinomycetota</taxon>
        <taxon>Actinomycetes</taxon>
        <taxon>Kitasatosporales</taxon>
        <taxon>Streptomycetaceae</taxon>
        <taxon>Streptomyces</taxon>
    </lineage>
</organism>
<dbReference type="InterPro" id="IPR011050">
    <property type="entry name" value="Pectin_lyase_fold/virulence"/>
</dbReference>
<name>A0ABU2YUC9_9ACTN</name>
<comment type="caution">
    <text evidence="1">The sequence shown here is derived from an EMBL/GenBank/DDBJ whole genome shotgun (WGS) entry which is preliminary data.</text>
</comment>
<dbReference type="SUPFAM" id="SSF51126">
    <property type="entry name" value="Pectin lyase-like"/>
    <property type="match status" value="1"/>
</dbReference>
<proteinExistence type="predicted"/>
<reference evidence="1" key="1">
    <citation type="submission" date="2024-05" db="EMBL/GenBank/DDBJ databases">
        <title>30 novel species of actinomycetes from the DSMZ collection.</title>
        <authorList>
            <person name="Nouioui I."/>
        </authorList>
    </citation>
    <scope>NUCLEOTIDE SEQUENCE</scope>
    <source>
        <strain evidence="1">DSM 3412</strain>
    </source>
</reference>
<dbReference type="Gene3D" id="2.160.20.10">
    <property type="entry name" value="Single-stranded right-handed beta-helix, Pectin lyase-like"/>
    <property type="match status" value="1"/>
</dbReference>
<evidence type="ECO:0000313" key="1">
    <source>
        <dbReference type="EMBL" id="MDT0567927.1"/>
    </source>
</evidence>
<accession>A0ABU2YUC9</accession>
<dbReference type="InterPro" id="IPR012334">
    <property type="entry name" value="Pectin_lyas_fold"/>
</dbReference>
<dbReference type="RefSeq" id="WP_033530637.1">
    <property type="nucleotide sequence ID" value="NZ_JAVRFJ010000007.1"/>
</dbReference>